<dbReference type="Gene3D" id="3.30.40.10">
    <property type="entry name" value="Zinc/RING finger domain, C3HC4 (zinc finger)"/>
    <property type="match status" value="1"/>
</dbReference>
<evidence type="ECO:0000313" key="3">
    <source>
        <dbReference type="Proteomes" id="UP000801492"/>
    </source>
</evidence>
<name>A0A8K0C7A8_IGNLU</name>
<sequence length="247" mass="28423">MVAKYKRKTERQSWLFESMEQTMRAVINGSMGYKLAVDQFQVAYATFERYVRKKREDHDYAVIFDLTIKELCILAFQLAERNKLSSSIQNKTAGFDWMRGFLTRHPVLSLRKPKATFAARAMGFNEVAVQKFYDFLANMVDTHHLAADRIYNCDETGNNTKKVPPLNLKLPSSPHAKRAKKATPPHSLSSESDEPVEEDKCLYGHDYSEKGWIRCSSCTKWAHNSCAGREKRTKKLSTFAFFVKINS</sequence>
<accession>A0A8K0C7A8</accession>
<gene>
    <name evidence="2" type="ORF">ILUMI_24309</name>
</gene>
<organism evidence="2 3">
    <name type="scientific">Ignelater luminosus</name>
    <name type="common">Cucubano</name>
    <name type="synonym">Pyrophorus luminosus</name>
    <dbReference type="NCBI Taxonomy" id="2038154"/>
    <lineage>
        <taxon>Eukaryota</taxon>
        <taxon>Metazoa</taxon>
        <taxon>Ecdysozoa</taxon>
        <taxon>Arthropoda</taxon>
        <taxon>Hexapoda</taxon>
        <taxon>Insecta</taxon>
        <taxon>Pterygota</taxon>
        <taxon>Neoptera</taxon>
        <taxon>Endopterygota</taxon>
        <taxon>Coleoptera</taxon>
        <taxon>Polyphaga</taxon>
        <taxon>Elateriformia</taxon>
        <taxon>Elateroidea</taxon>
        <taxon>Elateridae</taxon>
        <taxon>Agrypninae</taxon>
        <taxon>Pyrophorini</taxon>
        <taxon>Ignelater</taxon>
    </lineage>
</organism>
<feature type="region of interest" description="Disordered" evidence="1">
    <location>
        <begin position="162"/>
        <end position="194"/>
    </location>
</feature>
<dbReference type="EMBL" id="VTPC01090691">
    <property type="protein sequence ID" value="KAF2881859.1"/>
    <property type="molecule type" value="Genomic_DNA"/>
</dbReference>
<dbReference type="Proteomes" id="UP000801492">
    <property type="component" value="Unassembled WGS sequence"/>
</dbReference>
<dbReference type="SUPFAM" id="SSF57903">
    <property type="entry name" value="FYVE/PHD zinc finger"/>
    <property type="match status" value="1"/>
</dbReference>
<reference evidence="2" key="1">
    <citation type="submission" date="2019-08" db="EMBL/GenBank/DDBJ databases">
        <title>The genome of the North American firefly Photinus pyralis.</title>
        <authorList>
            <consortium name="Photinus pyralis genome working group"/>
            <person name="Fallon T.R."/>
            <person name="Sander Lower S.E."/>
            <person name="Weng J.-K."/>
        </authorList>
    </citation>
    <scope>NUCLEOTIDE SEQUENCE</scope>
    <source>
        <strain evidence="2">TRF0915ILg1</strain>
        <tissue evidence="2">Whole body</tissue>
    </source>
</reference>
<dbReference type="AlphaFoldDB" id="A0A8K0C7A8"/>
<evidence type="ECO:0000256" key="1">
    <source>
        <dbReference type="SAM" id="MobiDB-lite"/>
    </source>
</evidence>
<dbReference type="OrthoDB" id="6783564at2759"/>
<dbReference type="InterPro" id="IPR013083">
    <property type="entry name" value="Znf_RING/FYVE/PHD"/>
</dbReference>
<proteinExistence type="predicted"/>
<comment type="caution">
    <text evidence="2">The sequence shown here is derived from an EMBL/GenBank/DDBJ whole genome shotgun (WGS) entry which is preliminary data.</text>
</comment>
<protein>
    <submittedName>
        <fullName evidence="2">Uncharacterized protein</fullName>
    </submittedName>
</protein>
<evidence type="ECO:0000313" key="2">
    <source>
        <dbReference type="EMBL" id="KAF2881859.1"/>
    </source>
</evidence>
<dbReference type="InterPro" id="IPR011011">
    <property type="entry name" value="Znf_FYVE_PHD"/>
</dbReference>
<keyword evidence="3" id="KW-1185">Reference proteome</keyword>